<name>W5SY83_9SPIR</name>
<accession>W5SY83</accession>
<proteinExistence type="predicted"/>
<dbReference type="EMBL" id="CP005763">
    <property type="protein sequence ID" value="AHH11663.1"/>
    <property type="molecule type" value="Genomic_DNA"/>
</dbReference>
<gene>
    <name evidence="1" type="ORF">BCO_0900124</name>
</gene>
<dbReference type="AlphaFoldDB" id="W5SY83"/>
<keyword evidence="1" id="KW-0614">Plasmid</keyword>
<protein>
    <submittedName>
        <fullName evidence="1">Uncharacterized protein</fullName>
    </submittedName>
</protein>
<dbReference type="PROSITE" id="PS51257">
    <property type="entry name" value="PROKAR_LIPOPROTEIN"/>
    <property type="match status" value="1"/>
</dbReference>
<evidence type="ECO:0000313" key="1">
    <source>
        <dbReference type="EMBL" id="AHH11663.1"/>
    </source>
</evidence>
<dbReference type="InterPro" id="IPR054523">
    <property type="entry name" value="CRASP-2-like"/>
</dbReference>
<dbReference type="Gene3D" id="1.20.120.1640">
    <property type="match status" value="1"/>
</dbReference>
<geneLocation type="plasmid" evidence="1">
    <name>unnamed</name>
</geneLocation>
<reference evidence="1" key="1">
    <citation type="submission" date="2013-04" db="EMBL/GenBank/DDBJ databases">
        <title>Comparative Genomics of Relapsing Fever Spirochetes.</title>
        <authorList>
            <person name="Schwan T.G."/>
            <person name="Raffel S.J."/>
            <person name="Porcella S.F."/>
            <person name="Martens C.A."/>
            <person name="Bruno D.P."/>
            <person name="Ricklefs S.M."/>
            <person name="Barbian K.B."/>
        </authorList>
    </citation>
    <scope>NUCLEOTIDE SEQUENCE</scope>
    <source>
        <strain evidence="1">Co53</strain>
        <plasmid evidence="1">unnamed</plasmid>
    </source>
</reference>
<organism evidence="1">
    <name type="scientific">Borrelia coriaceae ATCC 43381</name>
    <dbReference type="NCBI Taxonomy" id="1408429"/>
    <lineage>
        <taxon>Bacteria</taxon>
        <taxon>Pseudomonadati</taxon>
        <taxon>Spirochaetota</taxon>
        <taxon>Spirochaetia</taxon>
        <taxon>Spirochaetales</taxon>
        <taxon>Borreliaceae</taxon>
        <taxon>Borrelia</taxon>
    </lineage>
</organism>
<dbReference type="HOGENOM" id="CLU_857036_0_0_12"/>
<dbReference type="Pfam" id="PF22487">
    <property type="entry name" value="CRASP-2"/>
    <property type="match status" value="1"/>
</dbReference>
<sequence length="324" mass="36716">MIISTRNFKKGNIFMKKHLLSLFALGVIACNITPKAEQEQISGYIQDQNSQKTINSSTYPKENKEQTLNHMQDLHPKEEKKEDTIQVQPSKLTQENIENLQKFLIDSEDYYDTLKNIYNRNTQYINEIMTYTQCNSKEHMVFCTSETNAQIRKNAIEKLNKPDLIKDLQRLAASIKDTKPQALINSIESLKQAIEQAYLVKDKNTTQAFKTVKDAGEAFINTINIAIIAYIDAFVNITSNFNSNTFIKAAHSFANAAKTFHQEVNIVALSPIIGALRVMAFQLDNYIEHTKQCAINLDKDNYTGGTTFANAIDSLIAAYKHATN</sequence>